<dbReference type="InterPro" id="IPR036390">
    <property type="entry name" value="WH_DNA-bd_sf"/>
</dbReference>
<dbReference type="InterPro" id="IPR050397">
    <property type="entry name" value="Env_Response_Regulators"/>
</dbReference>
<evidence type="ECO:0000259" key="6">
    <source>
        <dbReference type="PROSITE" id="PS51063"/>
    </source>
</evidence>
<feature type="domain" description="Cyclic nucleotide-binding" evidence="5">
    <location>
        <begin position="15"/>
        <end position="100"/>
    </location>
</feature>
<gene>
    <name evidence="7" type="ORF">DXT99_22285</name>
</gene>
<dbReference type="InterPro" id="IPR012318">
    <property type="entry name" value="HTH_CRP"/>
</dbReference>
<dbReference type="OrthoDB" id="9127033at2"/>
<dbReference type="SMART" id="SM00419">
    <property type="entry name" value="HTH_CRP"/>
    <property type="match status" value="1"/>
</dbReference>
<dbReference type="InterPro" id="IPR014710">
    <property type="entry name" value="RmlC-like_jellyroll"/>
</dbReference>
<keyword evidence="3" id="KW-0804">Transcription</keyword>
<dbReference type="PANTHER" id="PTHR24567">
    <property type="entry name" value="CRP FAMILY TRANSCRIPTIONAL REGULATORY PROTEIN"/>
    <property type="match status" value="1"/>
</dbReference>
<dbReference type="GO" id="GO:0003700">
    <property type="term" value="F:DNA-binding transcription factor activity"/>
    <property type="evidence" value="ECO:0007669"/>
    <property type="project" value="TreeGrafter"/>
</dbReference>
<dbReference type="SMART" id="SM00100">
    <property type="entry name" value="cNMP"/>
    <property type="match status" value="1"/>
</dbReference>
<evidence type="ECO:0000256" key="4">
    <source>
        <dbReference type="SAM" id="Coils"/>
    </source>
</evidence>
<reference evidence="8" key="1">
    <citation type="submission" date="2018-08" db="EMBL/GenBank/DDBJ databases">
        <authorList>
            <person name="Liu Z.-W."/>
            <person name="Du Z.-J."/>
        </authorList>
    </citation>
    <scope>NUCLEOTIDE SEQUENCE [LARGE SCALE GENOMIC DNA]</scope>
    <source>
        <strain evidence="8">H4X</strain>
    </source>
</reference>
<evidence type="ECO:0000313" key="8">
    <source>
        <dbReference type="Proteomes" id="UP000256708"/>
    </source>
</evidence>
<proteinExistence type="predicted"/>
<dbReference type="InterPro" id="IPR000595">
    <property type="entry name" value="cNMP-bd_dom"/>
</dbReference>
<evidence type="ECO:0000256" key="1">
    <source>
        <dbReference type="ARBA" id="ARBA00023015"/>
    </source>
</evidence>
<organism evidence="7 8">
    <name type="scientific">Pontibacter diazotrophicus</name>
    <dbReference type="NCBI Taxonomy" id="1400979"/>
    <lineage>
        <taxon>Bacteria</taxon>
        <taxon>Pseudomonadati</taxon>
        <taxon>Bacteroidota</taxon>
        <taxon>Cytophagia</taxon>
        <taxon>Cytophagales</taxon>
        <taxon>Hymenobacteraceae</taxon>
        <taxon>Pontibacter</taxon>
    </lineage>
</organism>
<keyword evidence="2" id="KW-0238">DNA-binding</keyword>
<dbReference type="Pfam" id="PF13545">
    <property type="entry name" value="HTH_Crp_2"/>
    <property type="match status" value="1"/>
</dbReference>
<feature type="coiled-coil region" evidence="4">
    <location>
        <begin position="129"/>
        <end position="168"/>
    </location>
</feature>
<dbReference type="Proteomes" id="UP000256708">
    <property type="component" value="Unassembled WGS sequence"/>
</dbReference>
<dbReference type="Pfam" id="PF00027">
    <property type="entry name" value="cNMP_binding"/>
    <property type="match status" value="1"/>
</dbReference>
<dbReference type="Gene3D" id="2.60.120.10">
    <property type="entry name" value="Jelly Rolls"/>
    <property type="match status" value="1"/>
</dbReference>
<dbReference type="GO" id="GO:0005829">
    <property type="term" value="C:cytosol"/>
    <property type="evidence" value="ECO:0007669"/>
    <property type="project" value="TreeGrafter"/>
</dbReference>
<dbReference type="CDD" id="cd00038">
    <property type="entry name" value="CAP_ED"/>
    <property type="match status" value="1"/>
</dbReference>
<evidence type="ECO:0000256" key="3">
    <source>
        <dbReference type="ARBA" id="ARBA00023163"/>
    </source>
</evidence>
<dbReference type="PANTHER" id="PTHR24567:SF74">
    <property type="entry name" value="HTH-TYPE TRANSCRIPTIONAL REGULATOR ARCR"/>
    <property type="match status" value="1"/>
</dbReference>
<comment type="caution">
    <text evidence="7">The sequence shown here is derived from an EMBL/GenBank/DDBJ whole genome shotgun (WGS) entry which is preliminary data.</text>
</comment>
<dbReference type="SUPFAM" id="SSF46785">
    <property type="entry name" value="Winged helix' DNA-binding domain"/>
    <property type="match status" value="1"/>
</dbReference>
<accession>A0A3D8L5G5</accession>
<evidence type="ECO:0000256" key="2">
    <source>
        <dbReference type="ARBA" id="ARBA00023125"/>
    </source>
</evidence>
<protein>
    <submittedName>
        <fullName evidence="7">Crp/Fnr family transcriptional regulator</fullName>
    </submittedName>
</protein>
<feature type="domain" description="HTH crp-type" evidence="6">
    <location>
        <begin position="149"/>
        <end position="225"/>
    </location>
</feature>
<keyword evidence="4" id="KW-0175">Coiled coil</keyword>
<dbReference type="PROSITE" id="PS51063">
    <property type="entry name" value="HTH_CRP_2"/>
    <property type="match status" value="1"/>
</dbReference>
<dbReference type="Gene3D" id="1.10.10.10">
    <property type="entry name" value="Winged helix-like DNA-binding domain superfamily/Winged helix DNA-binding domain"/>
    <property type="match status" value="1"/>
</dbReference>
<evidence type="ECO:0000259" key="5">
    <source>
        <dbReference type="PROSITE" id="PS50042"/>
    </source>
</evidence>
<keyword evidence="1" id="KW-0805">Transcription regulation</keyword>
<dbReference type="InterPro" id="IPR018490">
    <property type="entry name" value="cNMP-bd_dom_sf"/>
</dbReference>
<dbReference type="EMBL" id="QRGR01000032">
    <property type="protein sequence ID" value="RDV12649.1"/>
    <property type="molecule type" value="Genomic_DNA"/>
</dbReference>
<dbReference type="InterPro" id="IPR036388">
    <property type="entry name" value="WH-like_DNA-bd_sf"/>
</dbReference>
<keyword evidence="8" id="KW-1185">Reference proteome</keyword>
<sequence length="227" mass="26001">MMVRTKLWYLENFNLRKILTLEERKKVAGTAVMQHVPRKEVIYFPSEASDSVYILKEGKVKIYRQTPDGKEIILNIISPGELFGELGIAGQQEREEAAVVLEDAVVCVIPLKEMLKLMQCMPCLNTEILKRLGTRVKKVQNRLESLICKNAEQRIRTLIKEIAQEHGRIVAGDPDQVEVRLRLTHADIAKLTATCRQSVSSLLKDMEKQGLIKYDRNRIYVKDLSLL</sequence>
<dbReference type="GO" id="GO:0003677">
    <property type="term" value="F:DNA binding"/>
    <property type="evidence" value="ECO:0007669"/>
    <property type="project" value="UniProtKB-KW"/>
</dbReference>
<dbReference type="SUPFAM" id="SSF51206">
    <property type="entry name" value="cAMP-binding domain-like"/>
    <property type="match status" value="1"/>
</dbReference>
<evidence type="ECO:0000313" key="7">
    <source>
        <dbReference type="EMBL" id="RDV12649.1"/>
    </source>
</evidence>
<dbReference type="AlphaFoldDB" id="A0A3D8L5G5"/>
<dbReference type="PROSITE" id="PS50042">
    <property type="entry name" value="CNMP_BINDING_3"/>
    <property type="match status" value="1"/>
</dbReference>
<name>A0A3D8L5G5_9BACT</name>
<dbReference type="RefSeq" id="WP_115567804.1">
    <property type="nucleotide sequence ID" value="NZ_QRGR01000032.1"/>
</dbReference>